<feature type="domain" description="Peptidase S8/S53" evidence="6">
    <location>
        <begin position="227"/>
        <end position="448"/>
    </location>
</feature>
<keyword evidence="3 5" id="KW-0378">Hydrolase</keyword>
<name>A0ABR3SCQ3_9PEZI</name>
<dbReference type="PANTHER" id="PTHR43806:SF11">
    <property type="entry name" value="CEREVISIN-RELATED"/>
    <property type="match status" value="1"/>
</dbReference>
<dbReference type="PROSITE" id="PS51892">
    <property type="entry name" value="SUBTILASE"/>
    <property type="match status" value="1"/>
</dbReference>
<evidence type="ECO:0000313" key="9">
    <source>
        <dbReference type="Proteomes" id="UP001521116"/>
    </source>
</evidence>
<keyword evidence="2 5" id="KW-0645">Protease</keyword>
<dbReference type="Pfam" id="PF00082">
    <property type="entry name" value="Peptidase_S8"/>
    <property type="match status" value="1"/>
</dbReference>
<proteinExistence type="inferred from homology"/>
<dbReference type="InterPro" id="IPR056002">
    <property type="entry name" value="DUF7580"/>
</dbReference>
<dbReference type="InterPro" id="IPR000209">
    <property type="entry name" value="Peptidase_S8/S53_dom"/>
</dbReference>
<protein>
    <recommendedName>
        <fullName evidence="10">Peptidase S8/S53 domain-containing protein</fullName>
    </recommendedName>
</protein>
<dbReference type="SUPFAM" id="SSF52743">
    <property type="entry name" value="Subtilisin-like"/>
    <property type="match status" value="1"/>
</dbReference>
<feature type="active site" description="Charge relay system" evidence="5">
    <location>
        <position position="233"/>
    </location>
</feature>
<evidence type="ECO:0000259" key="6">
    <source>
        <dbReference type="Pfam" id="PF00082"/>
    </source>
</evidence>
<dbReference type="InterPro" id="IPR015500">
    <property type="entry name" value="Peptidase_S8_subtilisin-rel"/>
</dbReference>
<dbReference type="PRINTS" id="PR00723">
    <property type="entry name" value="SUBTILISIN"/>
</dbReference>
<keyword evidence="4 5" id="KW-0720">Serine protease</keyword>
<dbReference type="InterPro" id="IPR050131">
    <property type="entry name" value="Peptidase_S8_subtilisin-like"/>
</dbReference>
<comment type="similarity">
    <text evidence="1 5">Belongs to the peptidase S8 family.</text>
</comment>
<dbReference type="Proteomes" id="UP001521116">
    <property type="component" value="Unassembled WGS sequence"/>
</dbReference>
<organism evidence="8 9">
    <name type="scientific">Neofusicoccum ribis</name>
    <dbReference type="NCBI Taxonomy" id="45134"/>
    <lineage>
        <taxon>Eukaryota</taxon>
        <taxon>Fungi</taxon>
        <taxon>Dikarya</taxon>
        <taxon>Ascomycota</taxon>
        <taxon>Pezizomycotina</taxon>
        <taxon>Dothideomycetes</taxon>
        <taxon>Dothideomycetes incertae sedis</taxon>
        <taxon>Botryosphaeriales</taxon>
        <taxon>Botryosphaeriaceae</taxon>
        <taxon>Neofusicoccum</taxon>
    </lineage>
</organism>
<dbReference type="CDD" id="cd00306">
    <property type="entry name" value="Peptidases_S8_S53"/>
    <property type="match status" value="1"/>
</dbReference>
<feature type="active site" description="Charge relay system" evidence="5">
    <location>
        <position position="272"/>
    </location>
</feature>
<feature type="domain" description="DUF7580" evidence="7">
    <location>
        <begin position="19"/>
        <end position="131"/>
    </location>
</feature>
<dbReference type="Gene3D" id="3.40.50.200">
    <property type="entry name" value="Peptidase S8/S53 domain"/>
    <property type="match status" value="1"/>
</dbReference>
<evidence type="ECO:0000313" key="8">
    <source>
        <dbReference type="EMBL" id="KAL1617277.1"/>
    </source>
</evidence>
<dbReference type="PANTHER" id="PTHR43806">
    <property type="entry name" value="PEPTIDASE S8"/>
    <property type="match status" value="1"/>
</dbReference>
<gene>
    <name evidence="8" type="ORF">SLS56_011048</name>
</gene>
<accession>A0ABR3SCQ3</accession>
<dbReference type="Pfam" id="PF24476">
    <property type="entry name" value="DUF7580"/>
    <property type="match status" value="1"/>
</dbReference>
<comment type="caution">
    <text evidence="8">The sequence shown here is derived from an EMBL/GenBank/DDBJ whole genome shotgun (WGS) entry which is preliminary data.</text>
</comment>
<dbReference type="InterPro" id="IPR036852">
    <property type="entry name" value="Peptidase_S8/S53_dom_sf"/>
</dbReference>
<evidence type="ECO:0000256" key="3">
    <source>
        <dbReference type="ARBA" id="ARBA00022801"/>
    </source>
</evidence>
<keyword evidence="9" id="KW-1185">Reference proteome</keyword>
<evidence type="ECO:0000256" key="2">
    <source>
        <dbReference type="ARBA" id="ARBA00022670"/>
    </source>
</evidence>
<sequence length="511" mass="57034">MAQFQKSDTDIPEFCDGESVMHKYPKVLALGILLIEIAKGEILEACRTLQRYDDSSTNEYFISAWSSLSNGVLGEDDDYTTYREAVKQCLDFDLFAEAPYLPGQSRPEKSLRERRAILYSKVVSPLKKLLEGTGWFSEIDEIKQEPHFQPTIPSRREASKMRAPSAREFHGELEQDIDALALTGLPNPLSQPMLLAGKPKWTPGSWLDKMDSINSMLSAQGNAVQPVKIAVLDTGCSLDSPIFLMEGQEARLKDRWKDWVESSPKPTDENGHGNRIVSLLLRIAPNAEIFVARVAKNPRSLQKSDSRIAQAIRHAALEWGVDIISVSFGFPNEMDSIRQAIHAVEVERKHSLIFFAAAANDGSNTAELFPAFMDSVISVRGTDTSGDFIPLYDPEVPRYNHGKQVYGTLGQDVPCGWPDDYPSMLLSGCSVATPIAAGIAAMIMQCAASRPDQFSERDQRRIRTRRGITEIFYDISVERGNERFYVAPWKLFMNSGELRVKPIGAAIERLP</sequence>
<feature type="active site" description="Charge relay system" evidence="5">
    <location>
        <position position="430"/>
    </location>
</feature>
<evidence type="ECO:0000259" key="7">
    <source>
        <dbReference type="Pfam" id="PF24476"/>
    </source>
</evidence>
<evidence type="ECO:0000256" key="4">
    <source>
        <dbReference type="ARBA" id="ARBA00022825"/>
    </source>
</evidence>
<evidence type="ECO:0000256" key="1">
    <source>
        <dbReference type="ARBA" id="ARBA00011073"/>
    </source>
</evidence>
<evidence type="ECO:0000256" key="5">
    <source>
        <dbReference type="PROSITE-ProRule" id="PRU01240"/>
    </source>
</evidence>
<evidence type="ECO:0008006" key="10">
    <source>
        <dbReference type="Google" id="ProtNLM"/>
    </source>
</evidence>
<dbReference type="EMBL" id="JAJVDC020000236">
    <property type="protein sequence ID" value="KAL1617277.1"/>
    <property type="molecule type" value="Genomic_DNA"/>
</dbReference>
<reference evidence="8 9" key="1">
    <citation type="submission" date="2024-02" db="EMBL/GenBank/DDBJ databases">
        <title>De novo assembly and annotation of 12 fungi associated with fruit tree decline syndrome in Ontario, Canada.</title>
        <authorList>
            <person name="Sulman M."/>
            <person name="Ellouze W."/>
            <person name="Ilyukhin E."/>
        </authorList>
    </citation>
    <scope>NUCLEOTIDE SEQUENCE [LARGE SCALE GENOMIC DNA]</scope>
    <source>
        <strain evidence="8 9">M1-105</strain>
    </source>
</reference>